<comment type="subcellular location">
    <subcellularLocation>
        <location evidence="1">Membrane</location>
        <topology evidence="1">Multi-pass membrane protein</topology>
    </subcellularLocation>
</comment>
<name>A0A6M4HD83_9PROT</name>
<dbReference type="InterPro" id="IPR001173">
    <property type="entry name" value="Glyco_trans_2-like"/>
</dbReference>
<dbReference type="InterPro" id="IPR050256">
    <property type="entry name" value="Glycosyltransferase_2"/>
</dbReference>
<dbReference type="AlphaFoldDB" id="A0A6M4HD83"/>
<feature type="domain" description="Glycosyltransferase 2-like" evidence="8">
    <location>
        <begin position="9"/>
        <end position="168"/>
    </location>
</feature>
<evidence type="ECO:0000256" key="3">
    <source>
        <dbReference type="ARBA" id="ARBA00022679"/>
    </source>
</evidence>
<sequence length="318" mass="35241">MQALPRLAVICPVFNEEAVIPLFFARLKPVLDGIAARYETHVVFLNNASTDGSLDAVAKLRAAHPNVFVLSLSKNCGYQRSVECGLRNAQGDLFVVIDVDCEDPPEMIPRFLELIEEGNDIVYGERVDRPEGAFLKGMRKLFYRVTRAIADEDIILDMAEFAMITREVRDAIAHDTNSFPFIRASIGRVGFRRVGVAYRREPRIAGTTHYNFIGMTLFAIAGILSSSTLLLRLPAYAFPFWAALVAGLGWAYGAHGDRCVLATLIVVVALYLGATVMAVSIYVARLYKNTLGRPNFILDTRHCALQPPYAGGTLVRRR</sequence>
<evidence type="ECO:0000256" key="1">
    <source>
        <dbReference type="ARBA" id="ARBA00004141"/>
    </source>
</evidence>
<dbReference type="InterPro" id="IPR029044">
    <property type="entry name" value="Nucleotide-diphossugar_trans"/>
</dbReference>
<dbReference type="GO" id="GO:0005886">
    <property type="term" value="C:plasma membrane"/>
    <property type="evidence" value="ECO:0007669"/>
    <property type="project" value="TreeGrafter"/>
</dbReference>
<dbReference type="Proteomes" id="UP000503096">
    <property type="component" value="Chromosome"/>
</dbReference>
<reference evidence="9 10" key="1">
    <citation type="submission" date="2020-04" db="EMBL/GenBank/DDBJ databases">
        <title>Usitatibacter rugosus gen. nov., sp. nov. and Usitatibacter palustris sp. nov., novel members of Usitatibacteraceae fam. nov. within the order Nitrosomonadales isolated from soil.</title>
        <authorList>
            <person name="Huber K.J."/>
            <person name="Neumann-Schaal M."/>
            <person name="Geppert A."/>
            <person name="Luckner M."/>
            <person name="Wanner G."/>
            <person name="Overmann J."/>
        </authorList>
    </citation>
    <scope>NUCLEOTIDE SEQUENCE [LARGE SCALE GENOMIC DNA]</scope>
    <source>
        <strain evidence="9 10">Swamp67</strain>
    </source>
</reference>
<dbReference type="PANTHER" id="PTHR48090">
    <property type="entry name" value="UNDECAPRENYL-PHOSPHATE 4-DEOXY-4-FORMAMIDO-L-ARABINOSE TRANSFERASE-RELATED"/>
    <property type="match status" value="1"/>
</dbReference>
<keyword evidence="2 9" id="KW-0328">Glycosyltransferase</keyword>
<evidence type="ECO:0000256" key="7">
    <source>
        <dbReference type="SAM" id="Phobius"/>
    </source>
</evidence>
<feature type="transmembrane region" description="Helical" evidence="7">
    <location>
        <begin position="260"/>
        <end position="284"/>
    </location>
</feature>
<evidence type="ECO:0000256" key="5">
    <source>
        <dbReference type="ARBA" id="ARBA00022989"/>
    </source>
</evidence>
<keyword evidence="6 7" id="KW-0472">Membrane</keyword>
<dbReference type="KEGG" id="upl:DSM104440_03349"/>
<dbReference type="EC" id="2.4.1.-" evidence="9"/>
<organism evidence="9 10">
    <name type="scientific">Usitatibacter palustris</name>
    <dbReference type="NCBI Taxonomy" id="2732487"/>
    <lineage>
        <taxon>Bacteria</taxon>
        <taxon>Pseudomonadati</taxon>
        <taxon>Pseudomonadota</taxon>
        <taxon>Betaproteobacteria</taxon>
        <taxon>Nitrosomonadales</taxon>
        <taxon>Usitatibacteraceae</taxon>
        <taxon>Usitatibacter</taxon>
    </lineage>
</organism>
<evidence type="ECO:0000313" key="9">
    <source>
        <dbReference type="EMBL" id="QJR16514.1"/>
    </source>
</evidence>
<keyword evidence="10" id="KW-1185">Reference proteome</keyword>
<gene>
    <name evidence="9" type="primary">yfdH</name>
    <name evidence="9" type="ORF">DSM104440_03349</name>
</gene>
<feature type="transmembrane region" description="Helical" evidence="7">
    <location>
        <begin position="209"/>
        <end position="230"/>
    </location>
</feature>
<evidence type="ECO:0000256" key="2">
    <source>
        <dbReference type="ARBA" id="ARBA00022676"/>
    </source>
</evidence>
<dbReference type="RefSeq" id="WP_171164688.1">
    <property type="nucleotide sequence ID" value="NZ_CP053073.1"/>
</dbReference>
<feature type="transmembrane region" description="Helical" evidence="7">
    <location>
        <begin position="236"/>
        <end position="253"/>
    </location>
</feature>
<keyword evidence="3 9" id="KW-0808">Transferase</keyword>
<proteinExistence type="predicted"/>
<dbReference type="CDD" id="cd04187">
    <property type="entry name" value="DPM1_like_bac"/>
    <property type="match status" value="1"/>
</dbReference>
<keyword evidence="4 7" id="KW-0812">Transmembrane</keyword>
<evidence type="ECO:0000256" key="4">
    <source>
        <dbReference type="ARBA" id="ARBA00022692"/>
    </source>
</evidence>
<keyword evidence="5 7" id="KW-1133">Transmembrane helix</keyword>
<protein>
    <submittedName>
        <fullName evidence="9">Prophage bactoprenol glucosyl transferase</fullName>
        <ecNumber evidence="9">2.4.1.-</ecNumber>
    </submittedName>
</protein>
<evidence type="ECO:0000256" key="6">
    <source>
        <dbReference type="ARBA" id="ARBA00023136"/>
    </source>
</evidence>
<dbReference type="Gene3D" id="3.90.550.10">
    <property type="entry name" value="Spore Coat Polysaccharide Biosynthesis Protein SpsA, Chain A"/>
    <property type="match status" value="1"/>
</dbReference>
<dbReference type="EMBL" id="CP053073">
    <property type="protein sequence ID" value="QJR16514.1"/>
    <property type="molecule type" value="Genomic_DNA"/>
</dbReference>
<dbReference type="Pfam" id="PF00535">
    <property type="entry name" value="Glycos_transf_2"/>
    <property type="match status" value="1"/>
</dbReference>
<dbReference type="InParanoid" id="A0A6M4HD83"/>
<dbReference type="PANTHER" id="PTHR48090:SF1">
    <property type="entry name" value="PROPHAGE BACTOPRENOL GLUCOSYL TRANSFERASE HOMOLOG"/>
    <property type="match status" value="1"/>
</dbReference>
<dbReference type="SUPFAM" id="SSF53448">
    <property type="entry name" value="Nucleotide-diphospho-sugar transferases"/>
    <property type="match status" value="1"/>
</dbReference>
<evidence type="ECO:0000313" key="10">
    <source>
        <dbReference type="Proteomes" id="UP000503096"/>
    </source>
</evidence>
<dbReference type="GO" id="GO:0016757">
    <property type="term" value="F:glycosyltransferase activity"/>
    <property type="evidence" value="ECO:0007669"/>
    <property type="project" value="UniProtKB-KW"/>
</dbReference>
<accession>A0A6M4HD83</accession>
<evidence type="ECO:0000259" key="8">
    <source>
        <dbReference type="Pfam" id="PF00535"/>
    </source>
</evidence>